<dbReference type="AlphaFoldDB" id="A0A1W4WM67"/>
<evidence type="ECO:0000256" key="1">
    <source>
        <dbReference type="ARBA" id="ARBA00004141"/>
    </source>
</evidence>
<feature type="transmembrane region" description="Helical" evidence="7">
    <location>
        <begin position="67"/>
        <end position="93"/>
    </location>
</feature>
<reference evidence="9" key="1">
    <citation type="submission" date="2025-08" db="UniProtKB">
        <authorList>
            <consortium name="RefSeq"/>
        </authorList>
    </citation>
    <scope>IDENTIFICATION</scope>
    <source>
        <tissue evidence="9">Entire body</tissue>
    </source>
</reference>
<accession>A0A1W4WM67</accession>
<evidence type="ECO:0000256" key="7">
    <source>
        <dbReference type="SAM" id="Phobius"/>
    </source>
</evidence>
<evidence type="ECO:0000256" key="4">
    <source>
        <dbReference type="ARBA" id="ARBA00022889"/>
    </source>
</evidence>
<keyword evidence="4" id="KW-0130">Cell adhesion</keyword>
<comment type="subcellular location">
    <subcellularLocation>
        <location evidence="1">Membrane</location>
        <topology evidence="1">Multi-pass membrane protein</topology>
    </subcellularLocation>
</comment>
<evidence type="ECO:0000313" key="9">
    <source>
        <dbReference type="RefSeq" id="XP_018321547.1"/>
    </source>
</evidence>
<keyword evidence="5 7" id="KW-1133">Transmembrane helix</keyword>
<dbReference type="GO" id="GO:0016020">
    <property type="term" value="C:membrane"/>
    <property type="evidence" value="ECO:0007669"/>
    <property type="project" value="UniProtKB-SubCell"/>
</dbReference>
<dbReference type="PANTHER" id="PTHR12316:SF17">
    <property type="entry name" value="NINJURIN C, ISOFORM D"/>
    <property type="match status" value="1"/>
</dbReference>
<keyword evidence="8" id="KW-1185">Reference proteome</keyword>
<dbReference type="OrthoDB" id="6114058at2759"/>
<proteinExistence type="inferred from homology"/>
<dbReference type="InterPro" id="IPR007007">
    <property type="entry name" value="Ninjurin"/>
</dbReference>
<name>A0A1W4WM67_AGRPL</name>
<evidence type="ECO:0000256" key="3">
    <source>
        <dbReference type="ARBA" id="ARBA00022692"/>
    </source>
</evidence>
<evidence type="ECO:0000313" key="8">
    <source>
        <dbReference type="Proteomes" id="UP000192223"/>
    </source>
</evidence>
<comment type="similarity">
    <text evidence="2">Belongs to the ninjurin family.</text>
</comment>
<gene>
    <name evidence="9" type="primary">LOC108734464</name>
</gene>
<keyword evidence="3 7" id="KW-0812">Transmembrane</keyword>
<dbReference type="GeneID" id="108734464"/>
<dbReference type="Proteomes" id="UP000192223">
    <property type="component" value="Unplaced"/>
</dbReference>
<evidence type="ECO:0000256" key="2">
    <source>
        <dbReference type="ARBA" id="ARBA00008141"/>
    </source>
</evidence>
<evidence type="ECO:0000256" key="5">
    <source>
        <dbReference type="ARBA" id="ARBA00022989"/>
    </source>
</evidence>
<sequence length="138" mass="15182">MDSTNVPKPSSDDQDNPDGIASFIKGLDANKYATKKTISQGLLDIALLTANASQLKYILQVGTRHEFYTLMLTLIIISIILQVVQASMCLVLGSKYDLNKVKDHEASNWVNNLVLIANVLIVVVNLIIGVFEMQETFA</sequence>
<protein>
    <submittedName>
        <fullName evidence="9">Ninjurin-2 isoform X2</fullName>
    </submittedName>
</protein>
<feature type="transmembrane region" description="Helical" evidence="7">
    <location>
        <begin position="113"/>
        <end position="131"/>
    </location>
</feature>
<dbReference type="RefSeq" id="XP_018321547.1">
    <property type="nucleotide sequence ID" value="XM_018466045.1"/>
</dbReference>
<dbReference type="PANTHER" id="PTHR12316">
    <property type="entry name" value="NINJURIN-RELATED"/>
    <property type="match status" value="1"/>
</dbReference>
<dbReference type="GO" id="GO:0042246">
    <property type="term" value="P:tissue regeneration"/>
    <property type="evidence" value="ECO:0007669"/>
    <property type="project" value="InterPro"/>
</dbReference>
<dbReference type="Pfam" id="PF04923">
    <property type="entry name" value="Ninjurin"/>
    <property type="match status" value="1"/>
</dbReference>
<organism evidence="8 9">
    <name type="scientific">Agrilus planipennis</name>
    <name type="common">Emerald ash borer</name>
    <name type="synonym">Agrilus marcopoli</name>
    <dbReference type="NCBI Taxonomy" id="224129"/>
    <lineage>
        <taxon>Eukaryota</taxon>
        <taxon>Metazoa</taxon>
        <taxon>Ecdysozoa</taxon>
        <taxon>Arthropoda</taxon>
        <taxon>Hexapoda</taxon>
        <taxon>Insecta</taxon>
        <taxon>Pterygota</taxon>
        <taxon>Neoptera</taxon>
        <taxon>Endopterygota</taxon>
        <taxon>Coleoptera</taxon>
        <taxon>Polyphaga</taxon>
        <taxon>Elateriformia</taxon>
        <taxon>Buprestoidea</taxon>
        <taxon>Buprestidae</taxon>
        <taxon>Agrilinae</taxon>
        <taxon>Agrilus</taxon>
    </lineage>
</organism>
<keyword evidence="6 7" id="KW-0472">Membrane</keyword>
<evidence type="ECO:0000256" key="6">
    <source>
        <dbReference type="ARBA" id="ARBA00023136"/>
    </source>
</evidence>
<dbReference type="GO" id="GO:0007155">
    <property type="term" value="P:cell adhesion"/>
    <property type="evidence" value="ECO:0007669"/>
    <property type="project" value="UniProtKB-KW"/>
</dbReference>